<gene>
    <name evidence="1" type="ORF">X797_004807</name>
</gene>
<accession>A0A0A1UVV0</accession>
<reference evidence="1 2" key="1">
    <citation type="submission" date="2014-02" db="EMBL/GenBank/DDBJ databases">
        <title>The genome sequence of the entomopathogenic fungus Metarhizium robertsii ARSEF 2575.</title>
        <authorList>
            <person name="Giuliano Garisto Donzelli B."/>
            <person name="Roe B.A."/>
            <person name="Macmil S.L."/>
            <person name="Krasnoff S.B."/>
            <person name="Gibson D.M."/>
        </authorList>
    </citation>
    <scope>NUCLEOTIDE SEQUENCE [LARGE SCALE GENOMIC DNA]</scope>
    <source>
        <strain evidence="1 2">ARSEF 2575</strain>
    </source>
</reference>
<name>A0A0A1UVV0_9HYPO</name>
<dbReference type="Proteomes" id="UP000030151">
    <property type="component" value="Unassembled WGS sequence"/>
</dbReference>
<dbReference type="HOGENOM" id="CLU_1366544_0_0_1"/>
<dbReference type="EMBL" id="JELW01000006">
    <property type="protein sequence ID" value="EXV01974.1"/>
    <property type="molecule type" value="Genomic_DNA"/>
</dbReference>
<evidence type="ECO:0000313" key="2">
    <source>
        <dbReference type="Proteomes" id="UP000030151"/>
    </source>
</evidence>
<dbReference type="AlphaFoldDB" id="A0A0A1UVV0"/>
<organism evidence="1 2">
    <name type="scientific">Metarhizium robertsii</name>
    <dbReference type="NCBI Taxonomy" id="568076"/>
    <lineage>
        <taxon>Eukaryota</taxon>
        <taxon>Fungi</taxon>
        <taxon>Dikarya</taxon>
        <taxon>Ascomycota</taxon>
        <taxon>Pezizomycotina</taxon>
        <taxon>Sordariomycetes</taxon>
        <taxon>Hypocreomycetidae</taxon>
        <taxon>Hypocreales</taxon>
        <taxon>Clavicipitaceae</taxon>
        <taxon>Metarhizium</taxon>
    </lineage>
</organism>
<comment type="caution">
    <text evidence="1">The sequence shown here is derived from an EMBL/GenBank/DDBJ whole genome shotgun (WGS) entry which is preliminary data.</text>
</comment>
<evidence type="ECO:0000313" key="1">
    <source>
        <dbReference type="EMBL" id="EXV01974.1"/>
    </source>
</evidence>
<proteinExistence type="predicted"/>
<sequence>MYTAQEAQRPTGILLRFAPRQTHLPGAMVFYMVDKSPDSPPARQPILTSQTSRNSTSLLLVIFTLCAARVAKKNAKRRVDCHRPLKPGLSTLSPIETSSLTELRKSLDTEQYQRMPWDHTLHVKYHWGTFCIFNGVLVGHGVPATPRRFPGNLALGSHESCPLLPTKTGDSEGGAVRQEIKGPTIFHCPACLKRPYARSG</sequence>
<protein>
    <submittedName>
        <fullName evidence="1">Uncharacterized protein</fullName>
    </submittedName>
</protein>